<organism evidence="1 2">
    <name type="scientific">Stylosanthes scabra</name>
    <dbReference type="NCBI Taxonomy" id="79078"/>
    <lineage>
        <taxon>Eukaryota</taxon>
        <taxon>Viridiplantae</taxon>
        <taxon>Streptophyta</taxon>
        <taxon>Embryophyta</taxon>
        <taxon>Tracheophyta</taxon>
        <taxon>Spermatophyta</taxon>
        <taxon>Magnoliopsida</taxon>
        <taxon>eudicotyledons</taxon>
        <taxon>Gunneridae</taxon>
        <taxon>Pentapetalae</taxon>
        <taxon>rosids</taxon>
        <taxon>fabids</taxon>
        <taxon>Fabales</taxon>
        <taxon>Fabaceae</taxon>
        <taxon>Papilionoideae</taxon>
        <taxon>50 kb inversion clade</taxon>
        <taxon>dalbergioids sensu lato</taxon>
        <taxon>Dalbergieae</taxon>
        <taxon>Pterocarpus clade</taxon>
        <taxon>Stylosanthes</taxon>
    </lineage>
</organism>
<evidence type="ECO:0008006" key="3">
    <source>
        <dbReference type="Google" id="ProtNLM"/>
    </source>
</evidence>
<evidence type="ECO:0000313" key="2">
    <source>
        <dbReference type="Proteomes" id="UP001341840"/>
    </source>
</evidence>
<protein>
    <recommendedName>
        <fullName evidence="3">Aminotransferase-like plant mobile domain-containing protein</fullName>
    </recommendedName>
</protein>
<sequence length="97" mass="11166">MESPLLDAYEFEMWMPNGRGRPRWDWFWEIFGVIPPSEAADACTMNFSWLTSTFGVVPENASEVEMALFCDQIDDLGQYSWGSATLSWLYRNPNQAS</sequence>
<gene>
    <name evidence="1" type="ORF">PIB30_032787</name>
</gene>
<dbReference type="EMBL" id="JASCZI010181388">
    <property type="protein sequence ID" value="MED6182864.1"/>
    <property type="molecule type" value="Genomic_DNA"/>
</dbReference>
<proteinExistence type="predicted"/>
<dbReference type="Proteomes" id="UP001341840">
    <property type="component" value="Unassembled WGS sequence"/>
</dbReference>
<accession>A0ABU6WC50</accession>
<keyword evidence="2" id="KW-1185">Reference proteome</keyword>
<comment type="caution">
    <text evidence="1">The sequence shown here is derived from an EMBL/GenBank/DDBJ whole genome shotgun (WGS) entry which is preliminary data.</text>
</comment>
<name>A0ABU6WC50_9FABA</name>
<reference evidence="1 2" key="1">
    <citation type="journal article" date="2023" name="Plants (Basel)">
        <title>Bridging the Gap: Combining Genomics and Transcriptomics Approaches to Understand Stylosanthes scabra, an Orphan Legume from the Brazilian Caatinga.</title>
        <authorList>
            <person name="Ferreira-Neto J.R.C."/>
            <person name="da Silva M.D."/>
            <person name="Binneck E."/>
            <person name="de Melo N.F."/>
            <person name="da Silva R.H."/>
            <person name="de Melo A.L.T.M."/>
            <person name="Pandolfi V."/>
            <person name="Bustamante F.O."/>
            <person name="Brasileiro-Vidal A.C."/>
            <person name="Benko-Iseppon A.M."/>
        </authorList>
    </citation>
    <scope>NUCLEOTIDE SEQUENCE [LARGE SCALE GENOMIC DNA]</scope>
    <source>
        <tissue evidence="1">Leaves</tissue>
    </source>
</reference>
<evidence type="ECO:0000313" key="1">
    <source>
        <dbReference type="EMBL" id="MED6182864.1"/>
    </source>
</evidence>